<dbReference type="RefSeq" id="WP_033921877.1">
    <property type="nucleotide sequence ID" value="NZ_JALRMR010000001.1"/>
</dbReference>
<sequence>MTKDFEVMISRLDLIHIGFKPHQASVMIREAKEHLSTVEGISFYSNRQVGVVPARIIEKLFDIQIIK</sequence>
<dbReference type="InterPro" id="IPR021512">
    <property type="entry name" value="DUF3173"/>
</dbReference>
<proteinExistence type="predicted"/>
<dbReference type="Pfam" id="PF11372">
    <property type="entry name" value="DUF3173"/>
    <property type="match status" value="1"/>
</dbReference>
<organism evidence="1 2">
    <name type="scientific">Carnobacterium divergens</name>
    <name type="common">Lactobacillus divergens</name>
    <dbReference type="NCBI Taxonomy" id="2748"/>
    <lineage>
        <taxon>Bacteria</taxon>
        <taxon>Bacillati</taxon>
        <taxon>Bacillota</taxon>
        <taxon>Bacilli</taxon>
        <taxon>Lactobacillales</taxon>
        <taxon>Carnobacteriaceae</taxon>
        <taxon>Carnobacterium</taxon>
    </lineage>
</organism>
<dbReference type="Proteomes" id="UP001249945">
    <property type="component" value="Unassembled WGS sequence"/>
</dbReference>
<protein>
    <submittedName>
        <fullName evidence="1">DUF3173 domain-containing protein</fullName>
    </submittedName>
</protein>
<evidence type="ECO:0000313" key="2">
    <source>
        <dbReference type="Proteomes" id="UP001249945"/>
    </source>
</evidence>
<comment type="caution">
    <text evidence="1">The sequence shown here is derived from an EMBL/GenBank/DDBJ whole genome shotgun (WGS) entry which is preliminary data.</text>
</comment>
<reference evidence="1" key="1">
    <citation type="submission" date="2022-04" db="EMBL/GenBank/DDBJ databases">
        <title>Draft genome sequences of lactic acid bacteria (LAB) strains involved in meat spoilage.</title>
        <authorList>
            <person name="Palevich N."/>
        </authorList>
    </citation>
    <scope>NUCLEOTIDE SEQUENCE</scope>
    <source>
        <strain evidence="1">9-14</strain>
    </source>
</reference>
<accession>A0AAW8R7C1</accession>
<name>A0AAW8R7C1_CARDV</name>
<gene>
    <name evidence="1" type="ORF">MX635_00920</name>
</gene>
<dbReference type="AlphaFoldDB" id="A0AAW8R7C1"/>
<evidence type="ECO:0000313" key="1">
    <source>
        <dbReference type="EMBL" id="MDT1972952.1"/>
    </source>
</evidence>
<dbReference type="EMBL" id="JALRMR010000001">
    <property type="protein sequence ID" value="MDT1972952.1"/>
    <property type="molecule type" value="Genomic_DNA"/>
</dbReference>